<proteinExistence type="predicted"/>
<dbReference type="Proteomes" id="UP000887576">
    <property type="component" value="Unplaced"/>
</dbReference>
<evidence type="ECO:0000313" key="1">
    <source>
        <dbReference type="Proteomes" id="UP000887576"/>
    </source>
</evidence>
<dbReference type="WBParaSite" id="JU765_v2.g2657.t1">
    <property type="protein sequence ID" value="JU765_v2.g2657.t1"/>
    <property type="gene ID" value="JU765_v2.g2657"/>
</dbReference>
<evidence type="ECO:0000313" key="2">
    <source>
        <dbReference type="WBParaSite" id="JU765_v2.g2657.t1"/>
    </source>
</evidence>
<name>A0AC34R287_9BILA</name>
<reference evidence="2" key="1">
    <citation type="submission" date="2022-11" db="UniProtKB">
        <authorList>
            <consortium name="WormBaseParasite"/>
        </authorList>
    </citation>
    <scope>IDENTIFICATION</scope>
</reference>
<sequence length="423" mass="47946">MANINVNRNVIDPFYRYKMPRLQAKVEGKGNGIKTVIANMVEIAKALERPPTYPTKYFGCELGAQTNFDLKNDRYIVNGEHDANKLQDLLDGFIRKFVLCPSCDNPETTLIVKRQTIHSKCKACGHAFIIDPKHKLSTFIMKNPPPTVENGNVEKKDSSSPVEELNNGFEFKENISNDDDEDDDWAEPTEDEKLSANIEKLVISKDLNKSVEDRLDMLHQFFIACKKDGTLLEGKKLVNEAERLELKTKAPILLAHVLFDSNVLTQLKTYQKLILQFVQNDAKAQRYFLGGIEQLIENHKKELLPKAAHILKALYDLDLVEEENIQAWGAKPSGKYVKKELSKQIIAKCEPVLKWLEEAEEDSEEEDDDEEQDDDDLEVAFDERGKVGEVIEHAKTNGVAKTQAAPEPIKVHDSDGEIDIDDI</sequence>
<accession>A0AC34R287</accession>
<organism evidence="1 2">
    <name type="scientific">Panagrolaimus sp. JU765</name>
    <dbReference type="NCBI Taxonomy" id="591449"/>
    <lineage>
        <taxon>Eukaryota</taxon>
        <taxon>Metazoa</taxon>
        <taxon>Ecdysozoa</taxon>
        <taxon>Nematoda</taxon>
        <taxon>Chromadorea</taxon>
        <taxon>Rhabditida</taxon>
        <taxon>Tylenchina</taxon>
        <taxon>Panagrolaimomorpha</taxon>
        <taxon>Panagrolaimoidea</taxon>
        <taxon>Panagrolaimidae</taxon>
        <taxon>Panagrolaimus</taxon>
    </lineage>
</organism>
<protein>
    <submittedName>
        <fullName evidence="2">Eukaryotic translation initiation factor 5</fullName>
    </submittedName>
</protein>